<gene>
    <name evidence="1" type="ORF">APX70_02807</name>
</gene>
<evidence type="ECO:0000313" key="1">
    <source>
        <dbReference type="EMBL" id="RMM03798.1"/>
    </source>
</evidence>
<dbReference type="Proteomes" id="UP000282378">
    <property type="component" value="Unassembled WGS sequence"/>
</dbReference>
<dbReference type="AlphaFoldDB" id="A0A3M3ATJ6"/>
<proteinExistence type="predicted"/>
<feature type="non-terminal residue" evidence="1">
    <location>
        <position position="1"/>
    </location>
</feature>
<evidence type="ECO:0000313" key="2">
    <source>
        <dbReference type="Proteomes" id="UP000282378"/>
    </source>
</evidence>
<sequence length="103" mass="11039">QTQHLPSRAAHIHILPAIAKGRRLLDDRDIAIALRQPPCRSAACDAGPGDKNAARAALDAFELVDKRTSGRTIWLGGSGASCTTWWLCRKRVAVSLWVAVGVG</sequence>
<organism evidence="1 2">
    <name type="scientific">Pseudomonas syringae pv. maculicola</name>
    <dbReference type="NCBI Taxonomy" id="59511"/>
    <lineage>
        <taxon>Bacteria</taxon>
        <taxon>Pseudomonadati</taxon>
        <taxon>Pseudomonadota</taxon>
        <taxon>Gammaproteobacteria</taxon>
        <taxon>Pseudomonadales</taxon>
        <taxon>Pseudomonadaceae</taxon>
        <taxon>Pseudomonas</taxon>
    </lineage>
</organism>
<protein>
    <submittedName>
        <fullName evidence="1">Uncharacterized protein</fullName>
    </submittedName>
</protein>
<dbReference type="EMBL" id="RBNL01000304">
    <property type="protein sequence ID" value="RMM03798.1"/>
    <property type="molecule type" value="Genomic_DNA"/>
</dbReference>
<name>A0A3M3ATJ6_PSEYM</name>
<reference evidence="1 2" key="1">
    <citation type="submission" date="2018-08" db="EMBL/GenBank/DDBJ databases">
        <title>Recombination of ecologically and evolutionarily significant loci maintains genetic cohesion in the Pseudomonas syringae species complex.</title>
        <authorList>
            <person name="Dillon M."/>
            <person name="Thakur S."/>
            <person name="Almeida R.N.D."/>
            <person name="Weir B.S."/>
            <person name="Guttman D.S."/>
        </authorList>
    </citation>
    <scope>NUCLEOTIDE SEQUENCE [LARGE SCALE GENOMIC DNA]</scope>
    <source>
        <strain evidence="1 2">88_10</strain>
    </source>
</reference>
<accession>A0A3M3ATJ6</accession>
<comment type="caution">
    <text evidence="1">The sequence shown here is derived from an EMBL/GenBank/DDBJ whole genome shotgun (WGS) entry which is preliminary data.</text>
</comment>